<evidence type="ECO:0000313" key="1">
    <source>
        <dbReference type="EMBL" id="VHN99742.1"/>
    </source>
</evidence>
<dbReference type="AlphaFoldDB" id="A0A486XGM7"/>
<protein>
    <submittedName>
        <fullName evidence="1">Uncharacterized protein</fullName>
    </submittedName>
</protein>
<accession>A0A486XGM7</accession>
<gene>
    <name evidence="1" type="ORF">BAL341_022</name>
</gene>
<proteinExistence type="predicted"/>
<sequence length="83" mass="9456">MLAALANWLHYMLGLAAELAGKHRLFQANSLKTRRVLSFNYLGKRLCRLARVGISTEEIQAAVRQLLEWASVFDWSNVRKVIA</sequence>
<dbReference type="EMBL" id="CAAJGR010000079">
    <property type="protein sequence ID" value="VHN99742.1"/>
    <property type="molecule type" value="Genomic_DNA"/>
</dbReference>
<organism evidence="1">
    <name type="scientific">Rheinheimera sp. BAL341</name>
    <dbReference type="NCBI Taxonomy" id="1708203"/>
    <lineage>
        <taxon>Bacteria</taxon>
        <taxon>Pseudomonadati</taxon>
        <taxon>Pseudomonadota</taxon>
        <taxon>Gammaproteobacteria</taxon>
        <taxon>Chromatiales</taxon>
        <taxon>Chromatiaceae</taxon>
        <taxon>Rheinheimera</taxon>
    </lineage>
</organism>
<reference evidence="1" key="1">
    <citation type="submission" date="2019-04" db="EMBL/GenBank/DDBJ databases">
        <authorList>
            <person name="Brambilla D."/>
        </authorList>
    </citation>
    <scope>NUCLEOTIDE SEQUENCE</scope>
    <source>
        <strain evidence="1">BAL1</strain>
    </source>
</reference>
<name>A0A486XGM7_9GAMM</name>